<feature type="transmembrane region" description="Helical" evidence="1">
    <location>
        <begin position="309"/>
        <end position="327"/>
    </location>
</feature>
<dbReference type="PANTHER" id="PTHR36840">
    <property type="entry name" value="BLL5714 PROTEIN"/>
    <property type="match status" value="1"/>
</dbReference>
<dbReference type="Proteomes" id="UP001201629">
    <property type="component" value="Unassembled WGS sequence"/>
</dbReference>
<feature type="transmembrane region" description="Helical" evidence="1">
    <location>
        <begin position="21"/>
        <end position="41"/>
    </location>
</feature>
<feature type="transmembrane region" description="Helical" evidence="1">
    <location>
        <begin position="107"/>
        <end position="129"/>
    </location>
</feature>
<accession>A0ABS9MWK2</accession>
<feature type="transmembrane region" description="Helical" evidence="1">
    <location>
        <begin position="53"/>
        <end position="71"/>
    </location>
</feature>
<organism evidence="2 3">
    <name type="scientific">Micromonospora trifolii</name>
    <dbReference type="NCBI Taxonomy" id="2911208"/>
    <lineage>
        <taxon>Bacteria</taxon>
        <taxon>Bacillati</taxon>
        <taxon>Actinomycetota</taxon>
        <taxon>Actinomycetes</taxon>
        <taxon>Micromonosporales</taxon>
        <taxon>Micromonosporaceae</taxon>
        <taxon>Micromonospora</taxon>
    </lineage>
</organism>
<dbReference type="InterPro" id="IPR010640">
    <property type="entry name" value="Low_temperature_requirement_A"/>
</dbReference>
<evidence type="ECO:0000313" key="2">
    <source>
        <dbReference type="EMBL" id="MCG5442081.1"/>
    </source>
</evidence>
<comment type="caution">
    <text evidence="2">The sequence shown here is derived from an EMBL/GenBank/DDBJ whole genome shotgun (WGS) entry which is preliminary data.</text>
</comment>
<keyword evidence="3" id="KW-1185">Reference proteome</keyword>
<keyword evidence="1" id="KW-0472">Membrane</keyword>
<name>A0ABS9MWK2_9ACTN</name>
<evidence type="ECO:0000313" key="3">
    <source>
        <dbReference type="Proteomes" id="UP001201629"/>
    </source>
</evidence>
<keyword evidence="1" id="KW-1133">Transmembrane helix</keyword>
<keyword evidence="1" id="KW-0812">Transmembrane</keyword>
<dbReference type="EMBL" id="JAKKFD010000006">
    <property type="protein sequence ID" value="MCG5442081.1"/>
    <property type="molecule type" value="Genomic_DNA"/>
</dbReference>
<evidence type="ECO:0000256" key="1">
    <source>
        <dbReference type="SAM" id="Phobius"/>
    </source>
</evidence>
<sequence>MTTNGNAALVRRRDQSTRATLLELLFDVVFVAALALTSKLLSEELSWSGGAKLLLMLTAVWWTWSVTATTTEFYDPQQRPIQAILMIAMVGSVGMAASLPMVSVAHLMLFVISYVGTHVIRCVILVTALHRQGHRTARERATRFLFWFTVSGVFWVLGALSETPNWGLWTIAIAIDLVAGAARYPTPRLGRVPLPQYGRTTEHLGERYQQFIILALGDIILLPTLQVSRGHLDHLRLTSLLCAFATMLLLWQIYVFRAGELLVAAGSKGSRATRLAPFTHLVMLAGVAATAATFDLVVTRPTGTTPVPWLVLIITGPTLFVVGRVLFTMAVSRVVPWRRIAWQLLPLLVLPWAGGWPPVLVATIVALGLAGHILFPGAARETTPGLRLRQPAD</sequence>
<feature type="transmembrane region" description="Helical" evidence="1">
    <location>
        <begin position="83"/>
        <end position="101"/>
    </location>
</feature>
<dbReference type="PANTHER" id="PTHR36840:SF1">
    <property type="entry name" value="BLL5714 PROTEIN"/>
    <property type="match status" value="1"/>
</dbReference>
<feature type="transmembrane region" description="Helical" evidence="1">
    <location>
        <begin position="141"/>
        <end position="160"/>
    </location>
</feature>
<reference evidence="2 3" key="1">
    <citation type="submission" date="2022-01" db="EMBL/GenBank/DDBJ databases">
        <authorList>
            <person name="Riesco R."/>
            <person name="Trujillo M.E."/>
        </authorList>
    </citation>
    <scope>NUCLEOTIDE SEQUENCE [LARGE SCALE GENOMIC DNA]</scope>
    <source>
        <strain evidence="2 3">NIE79</strain>
    </source>
</reference>
<dbReference type="RefSeq" id="WP_238677456.1">
    <property type="nucleotide sequence ID" value="NZ_JAKKFD010000006.1"/>
</dbReference>
<dbReference type="Pfam" id="PF06772">
    <property type="entry name" value="LtrA"/>
    <property type="match status" value="1"/>
</dbReference>
<protein>
    <submittedName>
        <fullName evidence="2">Low temperature requirement protein A</fullName>
    </submittedName>
</protein>
<feature type="transmembrane region" description="Helical" evidence="1">
    <location>
        <begin position="237"/>
        <end position="256"/>
    </location>
</feature>
<feature type="transmembrane region" description="Helical" evidence="1">
    <location>
        <begin position="277"/>
        <end position="297"/>
    </location>
</feature>
<proteinExistence type="predicted"/>
<gene>
    <name evidence="2" type="ORF">NIE79_005634</name>
</gene>